<organism evidence="2 3">
    <name type="scientific">Hippocampus comes</name>
    <name type="common">Tiger tail seahorse</name>
    <dbReference type="NCBI Taxonomy" id="109280"/>
    <lineage>
        <taxon>Eukaryota</taxon>
        <taxon>Metazoa</taxon>
        <taxon>Chordata</taxon>
        <taxon>Craniata</taxon>
        <taxon>Vertebrata</taxon>
        <taxon>Euteleostomi</taxon>
        <taxon>Actinopterygii</taxon>
        <taxon>Neopterygii</taxon>
        <taxon>Teleostei</taxon>
        <taxon>Neoteleostei</taxon>
        <taxon>Acanthomorphata</taxon>
        <taxon>Syngnathiaria</taxon>
        <taxon>Syngnathiformes</taxon>
        <taxon>Syngnathoidei</taxon>
        <taxon>Syngnathidae</taxon>
        <taxon>Hippocampus</taxon>
    </lineage>
</organism>
<dbReference type="Ensembl" id="ENSHCOT00000000957.1">
    <property type="protein sequence ID" value="ENSHCOP00000008050.1"/>
    <property type="gene ID" value="ENSHCOG00000010208.1"/>
</dbReference>
<sequence length="148" mass="16821">MGFGEILNTIGEFGIFQKLILFALTFPNLLLPMSFSSFIFINSDPDRHCNSDWILKAAPNLTLDEQLNLTIPLEQNGSFSRCQMFVPVDWDIQAIREHGLNKTTGCQDGWVYYTSLYSSTIVTDVSDCMQQMFALNKFQVMLTVSFVL</sequence>
<evidence type="ECO:0000313" key="3">
    <source>
        <dbReference type="Proteomes" id="UP000264820"/>
    </source>
</evidence>
<feature type="transmembrane region" description="Helical" evidence="1">
    <location>
        <begin position="20"/>
        <end position="41"/>
    </location>
</feature>
<keyword evidence="1" id="KW-0472">Membrane</keyword>
<keyword evidence="1" id="KW-1133">Transmembrane helix</keyword>
<name>A0A3Q2XT60_HIPCM</name>
<reference evidence="2" key="1">
    <citation type="submission" date="2025-08" db="UniProtKB">
        <authorList>
            <consortium name="Ensembl"/>
        </authorList>
    </citation>
    <scope>IDENTIFICATION</scope>
</reference>
<dbReference type="GeneTree" id="ENSGT00940000154607"/>
<protein>
    <submittedName>
        <fullName evidence="2">Uncharacterized protein</fullName>
    </submittedName>
</protein>
<proteinExistence type="predicted"/>
<dbReference type="Proteomes" id="UP000264820">
    <property type="component" value="Unplaced"/>
</dbReference>
<dbReference type="OMA" id="CAIPHRE"/>
<evidence type="ECO:0000313" key="2">
    <source>
        <dbReference type="Ensembl" id="ENSHCOP00000008050.1"/>
    </source>
</evidence>
<keyword evidence="3" id="KW-1185">Reference proteome</keyword>
<dbReference type="STRING" id="109280.ENSHCOP00000008050"/>
<accession>A0A3Q2XT60</accession>
<dbReference type="AlphaFoldDB" id="A0A3Q2XT60"/>
<evidence type="ECO:0000256" key="1">
    <source>
        <dbReference type="SAM" id="Phobius"/>
    </source>
</evidence>
<reference evidence="2" key="2">
    <citation type="submission" date="2025-09" db="UniProtKB">
        <authorList>
            <consortium name="Ensembl"/>
        </authorList>
    </citation>
    <scope>IDENTIFICATION</scope>
</reference>
<keyword evidence="1" id="KW-0812">Transmembrane</keyword>